<dbReference type="Pfam" id="PF14322">
    <property type="entry name" value="SusD-like_3"/>
    <property type="match status" value="1"/>
</dbReference>
<feature type="domain" description="RagB/SusD" evidence="7">
    <location>
        <begin position="309"/>
        <end position="469"/>
    </location>
</feature>
<evidence type="ECO:0000256" key="1">
    <source>
        <dbReference type="ARBA" id="ARBA00004442"/>
    </source>
</evidence>
<dbReference type="Proteomes" id="UP000676386">
    <property type="component" value="Unassembled WGS sequence"/>
</dbReference>
<evidence type="ECO:0000256" key="5">
    <source>
        <dbReference type="ARBA" id="ARBA00023237"/>
    </source>
</evidence>
<dbReference type="RefSeq" id="WP_211972080.1">
    <property type="nucleotide sequence ID" value="NZ_CBFHAM010000084.1"/>
</dbReference>
<dbReference type="InterPro" id="IPR033985">
    <property type="entry name" value="SusD-like_N"/>
</dbReference>
<dbReference type="EMBL" id="JAGTXB010000002">
    <property type="protein sequence ID" value="MBS0026990.1"/>
    <property type="molecule type" value="Genomic_DNA"/>
</dbReference>
<feature type="signal peptide" evidence="6">
    <location>
        <begin position="1"/>
        <end position="28"/>
    </location>
</feature>
<keyword evidence="5" id="KW-0998">Cell outer membrane</keyword>
<evidence type="ECO:0000259" key="7">
    <source>
        <dbReference type="Pfam" id="PF07980"/>
    </source>
</evidence>
<feature type="domain" description="SusD-like N-terminal" evidence="8">
    <location>
        <begin position="29"/>
        <end position="230"/>
    </location>
</feature>
<comment type="caution">
    <text evidence="9">The sequence shown here is derived from an EMBL/GenBank/DDBJ whole genome shotgun (WGS) entry which is preliminary data.</text>
</comment>
<evidence type="ECO:0000256" key="4">
    <source>
        <dbReference type="ARBA" id="ARBA00023136"/>
    </source>
</evidence>
<keyword evidence="4" id="KW-0472">Membrane</keyword>
<evidence type="ECO:0000313" key="10">
    <source>
        <dbReference type="Proteomes" id="UP000676386"/>
    </source>
</evidence>
<gene>
    <name evidence="9" type="ORF">KE626_06695</name>
</gene>
<evidence type="ECO:0000256" key="3">
    <source>
        <dbReference type="ARBA" id="ARBA00022729"/>
    </source>
</evidence>
<feature type="chain" id="PRO_5046347058" evidence="6">
    <location>
        <begin position="29"/>
        <end position="471"/>
    </location>
</feature>
<name>A0ABS5IVK9_9BACT</name>
<organism evidence="9 10">
    <name type="scientific">Chitinophaga hostae</name>
    <dbReference type="NCBI Taxonomy" id="2831022"/>
    <lineage>
        <taxon>Bacteria</taxon>
        <taxon>Pseudomonadati</taxon>
        <taxon>Bacteroidota</taxon>
        <taxon>Chitinophagia</taxon>
        <taxon>Chitinophagales</taxon>
        <taxon>Chitinophagaceae</taxon>
        <taxon>Chitinophaga</taxon>
    </lineage>
</organism>
<reference evidence="9 10" key="1">
    <citation type="submission" date="2021-04" db="EMBL/GenBank/DDBJ databases">
        <title>Chitinophaga sp. nov., isolated from the rhizosphere soil.</title>
        <authorList>
            <person name="He S."/>
        </authorList>
    </citation>
    <scope>NUCLEOTIDE SEQUENCE [LARGE SCALE GENOMIC DNA]</scope>
    <source>
        <strain evidence="9 10">2R12</strain>
    </source>
</reference>
<protein>
    <submittedName>
        <fullName evidence="9">RagB/SusD family nutrient uptake outer membrane protein</fullName>
    </submittedName>
</protein>
<dbReference type="InterPro" id="IPR011990">
    <property type="entry name" value="TPR-like_helical_dom_sf"/>
</dbReference>
<dbReference type="SUPFAM" id="SSF48452">
    <property type="entry name" value="TPR-like"/>
    <property type="match status" value="1"/>
</dbReference>
<accession>A0ABS5IVK9</accession>
<evidence type="ECO:0000256" key="6">
    <source>
        <dbReference type="SAM" id="SignalP"/>
    </source>
</evidence>
<dbReference type="Pfam" id="PF07980">
    <property type="entry name" value="SusD_RagB"/>
    <property type="match status" value="1"/>
</dbReference>
<evidence type="ECO:0000259" key="8">
    <source>
        <dbReference type="Pfam" id="PF14322"/>
    </source>
</evidence>
<evidence type="ECO:0000256" key="2">
    <source>
        <dbReference type="ARBA" id="ARBA00006275"/>
    </source>
</evidence>
<keyword evidence="3 6" id="KW-0732">Signal</keyword>
<dbReference type="Gene3D" id="1.25.40.390">
    <property type="match status" value="1"/>
</dbReference>
<evidence type="ECO:0000313" key="9">
    <source>
        <dbReference type="EMBL" id="MBS0026990.1"/>
    </source>
</evidence>
<keyword evidence="10" id="KW-1185">Reference proteome</keyword>
<sequence length="471" mass="51981">MQNVNVYTKKNSLLIVLLLCCVTMVSCKKFLDADPPKDVVPADHLFNNDANALAAISGVYQDMMISSYPRVANGTLSVYSGLTADEIYSFNQADLEFSTNQLTFQSSSAADYCWQYGYASMYRVNAILQGLQAPNGVSAPTKSQLLGEAYFLRAFIYFQLTNLYGKVPLTEATDYQTNSALPRSEIAVVYDTIIANLKLAEGLLQATYPTSGKVRPNRYTASALLARAYLYRGRYAEAAAKAGEIIGGPYTLVKDLNKVFLKESGEAIWELMPVGNRGVNTFTGNMFVPDTSASSAPKYALNAGLVKAFEAGDKRLDNWTGIKKYNNVNYLYPAKYKVRVGASTVPANAAEYEIVFRLGEQYLIRAEANAQLGNTVPAIADMDSIRSRAGLPLLPAGLDKNALLTAVAQERRIELFSEWGHRWFDLVRTNKADEVLRALKPTWKPTSVLWPIPQYELNTNPAISQNDGYNN</sequence>
<proteinExistence type="inferred from homology"/>
<comment type="subcellular location">
    <subcellularLocation>
        <location evidence="1">Cell outer membrane</location>
    </subcellularLocation>
</comment>
<dbReference type="InterPro" id="IPR012944">
    <property type="entry name" value="SusD_RagB_dom"/>
</dbReference>
<comment type="similarity">
    <text evidence="2">Belongs to the SusD family.</text>
</comment>
<dbReference type="CDD" id="cd08977">
    <property type="entry name" value="SusD"/>
    <property type="match status" value="1"/>
</dbReference>